<reference evidence="1 2" key="1">
    <citation type="submission" date="2015-06" db="EMBL/GenBank/DDBJ databases">
        <title>Genome sequence of Mycobacterium conceptionense strain MLE.</title>
        <authorList>
            <person name="Greninger A.L."/>
            <person name="Cunningham G."/>
            <person name="Chiu C.Y."/>
            <person name="Miller S."/>
        </authorList>
    </citation>
    <scope>NUCLEOTIDE SEQUENCE [LARGE SCALE GENOMIC DNA]</scope>
    <source>
        <strain evidence="1 2">MLE</strain>
    </source>
</reference>
<dbReference type="AlphaFoldDB" id="A0A0J8WYR9"/>
<evidence type="ECO:0000313" key="2">
    <source>
        <dbReference type="Proteomes" id="UP000037594"/>
    </source>
</evidence>
<evidence type="ECO:0000313" key="1">
    <source>
        <dbReference type="EMBL" id="KMV18294.1"/>
    </source>
</evidence>
<comment type="caution">
    <text evidence="1">The sequence shown here is derived from an EMBL/GenBank/DDBJ whole genome shotgun (WGS) entry which is preliminary data.</text>
</comment>
<name>A0A0J8WYR9_9MYCO</name>
<sequence>MGSASDQRKVHLTMPLTFTPEAAQRLTTLSASSNAYDQAVLAAVKTVLSQLELHPERHRVGASQFTEPTAWGRIVDVDEGASWIVLWTIGENPGAIRILRVEPAPSLG</sequence>
<gene>
    <name evidence="1" type="ORF">ACT17_11705</name>
</gene>
<dbReference type="Proteomes" id="UP000037594">
    <property type="component" value="Unassembled WGS sequence"/>
</dbReference>
<dbReference type="PATRIC" id="fig|451644.5.peg.2417"/>
<protein>
    <submittedName>
        <fullName evidence="1">Uncharacterized protein</fullName>
    </submittedName>
</protein>
<dbReference type="EMBL" id="LFOD01000008">
    <property type="protein sequence ID" value="KMV18294.1"/>
    <property type="molecule type" value="Genomic_DNA"/>
</dbReference>
<organism evidence="1 2">
    <name type="scientific">Mycolicibacterium conceptionense</name>
    <dbReference type="NCBI Taxonomy" id="451644"/>
    <lineage>
        <taxon>Bacteria</taxon>
        <taxon>Bacillati</taxon>
        <taxon>Actinomycetota</taxon>
        <taxon>Actinomycetes</taxon>
        <taxon>Mycobacteriales</taxon>
        <taxon>Mycobacteriaceae</taxon>
        <taxon>Mycolicibacterium</taxon>
    </lineage>
</organism>
<proteinExistence type="predicted"/>
<accession>A0A0J8WYR9</accession>